<dbReference type="GO" id="GO:0005737">
    <property type="term" value="C:cytoplasm"/>
    <property type="evidence" value="ECO:0007669"/>
    <property type="project" value="TreeGrafter"/>
</dbReference>
<reference evidence="4" key="2">
    <citation type="submission" date="2020-04" db="EMBL/GenBank/DDBJ databases">
        <authorList>
            <person name="Santos R.A.C."/>
            <person name="Steenwyk J.L."/>
            <person name="Rivero-Menendez O."/>
            <person name="Mead M.E."/>
            <person name="Silva L.P."/>
            <person name="Bastos R.W."/>
            <person name="Alastruey-Izquierdo A."/>
            <person name="Goldman G.H."/>
            <person name="Rokas A."/>
        </authorList>
    </citation>
    <scope>NUCLEOTIDE SEQUENCE</scope>
    <source>
        <strain evidence="4">CNM-CM6805</strain>
    </source>
</reference>
<dbReference type="PANTHER" id="PTHR10343">
    <property type="entry name" value="5'-AMP-ACTIVATED PROTEIN KINASE , BETA SUBUNIT"/>
    <property type="match status" value="1"/>
</dbReference>
<feature type="domain" description="AMP-activated protein kinase glycogen-binding" evidence="3">
    <location>
        <begin position="11"/>
        <end position="59"/>
    </location>
</feature>
<dbReference type="InterPro" id="IPR014756">
    <property type="entry name" value="Ig_E-set"/>
</dbReference>
<feature type="compositionally biased region" description="Polar residues" evidence="2">
    <location>
        <begin position="512"/>
        <end position="530"/>
    </location>
</feature>
<feature type="compositionally biased region" description="Low complexity" evidence="2">
    <location>
        <begin position="579"/>
        <end position="603"/>
    </location>
</feature>
<dbReference type="Pfam" id="PF16561">
    <property type="entry name" value="AMPK1_CBM"/>
    <property type="match status" value="1"/>
</dbReference>
<dbReference type="GO" id="GO:0031588">
    <property type="term" value="C:nucleotide-activated protein kinase complex"/>
    <property type="evidence" value="ECO:0007669"/>
    <property type="project" value="TreeGrafter"/>
</dbReference>
<feature type="compositionally biased region" description="Basic and acidic residues" evidence="2">
    <location>
        <begin position="466"/>
        <end position="486"/>
    </location>
</feature>
<dbReference type="Gene3D" id="2.60.40.10">
    <property type="entry name" value="Immunoglobulins"/>
    <property type="match status" value="2"/>
</dbReference>
<feature type="region of interest" description="Disordered" evidence="2">
    <location>
        <begin position="218"/>
        <end position="345"/>
    </location>
</feature>
<feature type="compositionally biased region" description="Basic and acidic residues" evidence="2">
    <location>
        <begin position="360"/>
        <end position="373"/>
    </location>
</feature>
<sequence length="639" mass="66785">MSASRWKMGSYTFQWPHPANEVFVTGSFDDWGKTVKLDRNGDVFTKEVQLPSADEKVHYKTSRSLDHRIIAWIFSVCLRFPIPSMTLEDFPLTSTDVISPPRSYLGFFGSPSFQFLTYKTTFNVRFVVDGIWTTDSTAAEEDDGSGNINNVLYPGQLKQASNSPQTNGTTMATVTPEVTEAAIAAGIHKDTGKRANEATISSAAPGSTTAELAKAVPLEQRSNVPGTFPETPGQEAETFSVNPIPASGTSGNPISLKPGEKVPDPSTYTSNTVQSTARTDPAGYAQDPSGATAIERLPAGQSTGTSDLTMPPVSGNMIPESSLPMGEPSQGFSDPGVTIQSAAPTSTTAALAASVPLESQRPHGTAEDVADEVPKVVRESIAESHRDPEAAANKEAVEEKKEMENELQKRVTKEESSGTPAPSTTAGIGSTQTSGGAPADEVPEPVKHSIAEAHKDPEAAANPEAVEEKKEMEDELQKTVPKEEHAGAPAPTATAATTEAAPRATGVEPESQPMSPGANTPQGPTVTTGVASAKAPEVSGPGAAPGAGARTGQSEGSTTVMPSSIPDKAAAPSERQTEGTSAPSQPTTAPATTAPQAQTAGATNGPSKPTGQRNGLRNGMKEEKKKKKSFWSRLKEKLK</sequence>
<reference evidence="4" key="1">
    <citation type="journal article" date="2020" name="bioRxiv">
        <title>Genomic and phenotypic heterogeneity of clinical isolates of the human pathogens Aspergillus fumigatus, Aspergillus lentulus and Aspergillus fumigatiaffinis.</title>
        <authorList>
            <person name="dos Santos R.A.C."/>
            <person name="Steenwyk J.L."/>
            <person name="Rivero-Menendez O."/>
            <person name="Mead M.E."/>
            <person name="Silva L.P."/>
            <person name="Bastos R.W."/>
            <person name="Alastruey-Izquierdo A."/>
            <person name="Goldman G.H."/>
            <person name="Rokas A."/>
        </authorList>
    </citation>
    <scope>NUCLEOTIDE SEQUENCE</scope>
    <source>
        <strain evidence="4">CNM-CM6805</strain>
    </source>
</reference>
<dbReference type="PANTHER" id="PTHR10343:SF81">
    <property type="entry name" value="CRUCIFORM DNA-RECOGNIZING PROTEIN 1-RELATED"/>
    <property type="match status" value="1"/>
</dbReference>
<feature type="compositionally biased region" description="Polar residues" evidence="2">
    <location>
        <begin position="604"/>
        <end position="615"/>
    </location>
</feature>
<feature type="region of interest" description="Disordered" evidence="2">
    <location>
        <begin position="381"/>
        <end position="639"/>
    </location>
</feature>
<evidence type="ECO:0000256" key="2">
    <source>
        <dbReference type="SAM" id="MobiDB-lite"/>
    </source>
</evidence>
<dbReference type="GO" id="GO:0019901">
    <property type="term" value="F:protein kinase binding"/>
    <property type="evidence" value="ECO:0007669"/>
    <property type="project" value="TreeGrafter"/>
</dbReference>
<dbReference type="AlphaFoldDB" id="A0A8H4GK06"/>
<dbReference type="OrthoDB" id="5873279at2759"/>
<dbReference type="InterPro" id="IPR013783">
    <property type="entry name" value="Ig-like_fold"/>
</dbReference>
<dbReference type="InterPro" id="IPR050827">
    <property type="entry name" value="CRP1_MDG1_kinase"/>
</dbReference>
<feature type="compositionally biased region" description="Polar residues" evidence="2">
    <location>
        <begin position="237"/>
        <end position="253"/>
    </location>
</feature>
<feature type="compositionally biased region" description="Polar residues" evidence="2">
    <location>
        <begin position="266"/>
        <end position="278"/>
    </location>
</feature>
<dbReference type="SUPFAM" id="SSF81296">
    <property type="entry name" value="E set domains"/>
    <property type="match status" value="1"/>
</dbReference>
<dbReference type="EMBL" id="JAAAPX010000056">
    <property type="protein sequence ID" value="KAF4235857.1"/>
    <property type="molecule type" value="Genomic_DNA"/>
</dbReference>
<gene>
    <name evidence="4" type="ORF">CNMCM6805_007792</name>
</gene>
<dbReference type="GO" id="GO:0005634">
    <property type="term" value="C:nucleus"/>
    <property type="evidence" value="ECO:0007669"/>
    <property type="project" value="TreeGrafter"/>
</dbReference>
<protein>
    <recommendedName>
        <fullName evidence="3">AMP-activated protein kinase glycogen-binding domain-containing protein</fullName>
    </recommendedName>
</protein>
<evidence type="ECO:0000259" key="3">
    <source>
        <dbReference type="Pfam" id="PF16561"/>
    </source>
</evidence>
<feature type="compositionally biased region" description="Low complexity" evidence="2">
    <location>
        <begin position="487"/>
        <end position="505"/>
    </location>
</feature>
<name>A0A8H4GK06_9EURO</name>
<organism evidence="4 5">
    <name type="scientific">Aspergillus fumigatiaffinis</name>
    <dbReference type="NCBI Taxonomy" id="340414"/>
    <lineage>
        <taxon>Eukaryota</taxon>
        <taxon>Fungi</taxon>
        <taxon>Dikarya</taxon>
        <taxon>Ascomycota</taxon>
        <taxon>Pezizomycotina</taxon>
        <taxon>Eurotiomycetes</taxon>
        <taxon>Eurotiomycetidae</taxon>
        <taxon>Eurotiales</taxon>
        <taxon>Aspergillaceae</taxon>
        <taxon>Aspergillus</taxon>
        <taxon>Aspergillus subgen. Fumigati</taxon>
    </lineage>
</organism>
<feature type="compositionally biased region" description="Polar residues" evidence="2">
    <location>
        <begin position="417"/>
        <end position="435"/>
    </location>
</feature>
<evidence type="ECO:0000313" key="5">
    <source>
        <dbReference type="Proteomes" id="UP000653565"/>
    </source>
</evidence>
<evidence type="ECO:0000256" key="1">
    <source>
        <dbReference type="ARBA" id="ARBA00038216"/>
    </source>
</evidence>
<dbReference type="Proteomes" id="UP000653565">
    <property type="component" value="Unassembled WGS sequence"/>
</dbReference>
<keyword evidence="5" id="KW-1185">Reference proteome</keyword>
<feature type="region of interest" description="Disordered" evidence="2">
    <location>
        <begin position="354"/>
        <end position="373"/>
    </location>
</feature>
<dbReference type="CDD" id="cd02859">
    <property type="entry name" value="E_set_AMPKbeta_like_N"/>
    <property type="match status" value="1"/>
</dbReference>
<evidence type="ECO:0000313" key="4">
    <source>
        <dbReference type="EMBL" id="KAF4235857.1"/>
    </source>
</evidence>
<dbReference type="GO" id="GO:0007165">
    <property type="term" value="P:signal transduction"/>
    <property type="evidence" value="ECO:0007669"/>
    <property type="project" value="TreeGrafter"/>
</dbReference>
<feature type="compositionally biased region" description="Basic and acidic residues" evidence="2">
    <location>
        <begin position="444"/>
        <end position="458"/>
    </location>
</feature>
<comment type="caution">
    <text evidence="4">The sequence shown here is derived from an EMBL/GenBank/DDBJ whole genome shotgun (WGS) entry which is preliminary data.</text>
</comment>
<accession>A0A8H4GK06</accession>
<dbReference type="InterPro" id="IPR032640">
    <property type="entry name" value="AMPK1_CBM"/>
</dbReference>
<proteinExistence type="inferred from homology"/>
<feature type="compositionally biased region" description="Polar residues" evidence="2">
    <location>
        <begin position="551"/>
        <end position="562"/>
    </location>
</feature>
<feature type="compositionally biased region" description="Basic and acidic residues" evidence="2">
    <location>
        <begin position="395"/>
        <end position="416"/>
    </location>
</feature>
<comment type="similarity">
    <text evidence="1">Belongs to the CRP1/MDG1 family.</text>
</comment>